<protein>
    <submittedName>
        <fullName evidence="1">Uncharacterized protein</fullName>
    </submittedName>
</protein>
<dbReference type="STRING" id="1888891.DSOL_0790"/>
<organism evidence="1 2">
    <name type="scientific">Desulfosporosinus metallidurans</name>
    <dbReference type="NCBI Taxonomy" id="1888891"/>
    <lineage>
        <taxon>Bacteria</taxon>
        <taxon>Bacillati</taxon>
        <taxon>Bacillota</taxon>
        <taxon>Clostridia</taxon>
        <taxon>Eubacteriales</taxon>
        <taxon>Desulfitobacteriaceae</taxon>
        <taxon>Desulfosporosinus</taxon>
    </lineage>
</organism>
<gene>
    <name evidence="1" type="ORF">DSOL_0790</name>
</gene>
<dbReference type="EMBL" id="MLBF01000003">
    <property type="protein sequence ID" value="OLN33543.1"/>
    <property type="molecule type" value="Genomic_DNA"/>
</dbReference>
<dbReference type="AlphaFoldDB" id="A0A1Q8R1L6"/>
<accession>A0A1Q8R1L6</accession>
<evidence type="ECO:0000313" key="1">
    <source>
        <dbReference type="EMBL" id="OLN33543.1"/>
    </source>
</evidence>
<reference evidence="1 2" key="1">
    <citation type="submission" date="2016-09" db="EMBL/GenBank/DDBJ databases">
        <title>Complete genome of Desulfosporosinus sp. OL.</title>
        <authorList>
            <person name="Mardanov A."/>
            <person name="Beletsky A."/>
            <person name="Panova A."/>
            <person name="Karnachuk O."/>
            <person name="Ravin N."/>
        </authorList>
    </citation>
    <scope>NUCLEOTIDE SEQUENCE [LARGE SCALE GENOMIC DNA]</scope>
    <source>
        <strain evidence="1 2">OL</strain>
    </source>
</reference>
<sequence length="38" mass="4515">MDFGFLPKSIVYIIAGRYWSRTYSPYPKTLARVDFELI</sequence>
<keyword evidence="2" id="KW-1185">Reference proteome</keyword>
<name>A0A1Q8R1L6_9FIRM</name>
<proteinExistence type="predicted"/>
<evidence type="ECO:0000313" key="2">
    <source>
        <dbReference type="Proteomes" id="UP000186102"/>
    </source>
</evidence>
<dbReference type="Proteomes" id="UP000186102">
    <property type="component" value="Unassembled WGS sequence"/>
</dbReference>
<comment type="caution">
    <text evidence="1">The sequence shown here is derived from an EMBL/GenBank/DDBJ whole genome shotgun (WGS) entry which is preliminary data.</text>
</comment>